<keyword evidence="5" id="KW-0645">Protease</keyword>
<feature type="chain" id="PRO_5040818224" description="Xaa-Pro dipeptidyl-peptidase" evidence="9">
    <location>
        <begin position="26"/>
        <end position="792"/>
    </location>
</feature>
<dbReference type="SUPFAM" id="SSF53474">
    <property type="entry name" value="alpha/beta-Hydrolases"/>
    <property type="match status" value="1"/>
</dbReference>
<keyword evidence="7" id="KW-0720">Serine protease</keyword>
<dbReference type="PANTHER" id="PTHR43056">
    <property type="entry name" value="PEPTIDASE S9 PROLYL OLIGOPEPTIDASE"/>
    <property type="match status" value="1"/>
</dbReference>
<dbReference type="SUPFAM" id="SSF49785">
    <property type="entry name" value="Galactose-binding domain-like"/>
    <property type="match status" value="1"/>
</dbReference>
<dbReference type="EC" id="3.4.14.11" evidence="3"/>
<gene>
    <name evidence="11" type="ORF">OM076_36585</name>
</gene>
<dbReference type="InterPro" id="IPR008252">
    <property type="entry name" value="Pept_S15_Xpro"/>
</dbReference>
<keyword evidence="4" id="KW-0031">Aminopeptidase</keyword>
<dbReference type="NCBIfam" id="TIGR00976">
    <property type="entry name" value="CocE_NonD"/>
    <property type="match status" value="1"/>
</dbReference>
<dbReference type="InterPro" id="IPR000383">
    <property type="entry name" value="Xaa-Pro-like_dom"/>
</dbReference>
<dbReference type="PRINTS" id="PR00923">
    <property type="entry name" value="LACTOPTASE"/>
</dbReference>
<dbReference type="AlphaFoldDB" id="A0A9X3S5Q1"/>
<dbReference type="GO" id="GO:0004177">
    <property type="term" value="F:aminopeptidase activity"/>
    <property type="evidence" value="ECO:0007669"/>
    <property type="project" value="UniProtKB-KW"/>
</dbReference>
<dbReference type="EMBL" id="JAPDOD010000053">
    <property type="protein sequence ID" value="MDA0165842.1"/>
    <property type="molecule type" value="Genomic_DNA"/>
</dbReference>
<dbReference type="GO" id="GO:0008236">
    <property type="term" value="F:serine-type peptidase activity"/>
    <property type="evidence" value="ECO:0007669"/>
    <property type="project" value="UniProtKB-KW"/>
</dbReference>
<dbReference type="Proteomes" id="UP001149140">
    <property type="component" value="Unassembled WGS sequence"/>
</dbReference>
<proteinExistence type="inferred from homology"/>
<evidence type="ECO:0000256" key="9">
    <source>
        <dbReference type="SAM" id="SignalP"/>
    </source>
</evidence>
<evidence type="ECO:0000259" key="10">
    <source>
        <dbReference type="SMART" id="SM00939"/>
    </source>
</evidence>
<keyword evidence="6" id="KW-0378">Hydrolase</keyword>
<dbReference type="Gene3D" id="3.40.50.1820">
    <property type="entry name" value="alpha/beta hydrolase"/>
    <property type="match status" value="2"/>
</dbReference>
<evidence type="ECO:0000313" key="11">
    <source>
        <dbReference type="EMBL" id="MDA0165842.1"/>
    </source>
</evidence>
<protein>
    <recommendedName>
        <fullName evidence="3">Xaa-Pro dipeptidyl-peptidase</fullName>
        <ecNumber evidence="3">3.4.14.11</ecNumber>
    </recommendedName>
    <alternativeName>
        <fullName evidence="8">X-prolyl-dipeptidyl aminopeptidase</fullName>
    </alternativeName>
</protein>
<sequence>MRGWSALAAGLSAIVATTGVGVAGAAEPTFVNGLAQNVFSANTADWIRGEGWVQSTYDSDHDGKLDRIHFDITRPKETATGLKVPVILEASPYYANLGPNSNWSVDLEIGAQPPTRPFQPNFATKNTSPKIATTFESAWLPRGFAVMHAENPGTGHSDGCPTDGAPNENDAMKAVIDWINGRAPAFTTRTGTTPIVADWATGKVGMMGTSYNGSLPIAAAATGVQGLEAIVPISPVSDYYEYYRANGMVRGPGGWQGEDSDVLVDVVYTRQDETYPRMICRPLIEQIGRDEDRVSGNRNAFWDERNLNALVPNMHAAVLLAHGNNDNNVMTKNATAFYDAVKKAGLPHQFFFHQGGHGGAPPDVMVNRWFTKYLYGVNNGVETLPKSWVVREAASCPPRQSTVTAAATNSTTITVADASVFPLGFTLTVPQASGNVTRVITNIAGNTLTLASAVTVAQGATVNLVCGNANPTPYAEWPDPTAATVTQKLTPGAPGRGALSFTAGGAANETLTDNASITATTSMNAATSGTRLVYQTNALTQPVRISGTPWLNLRIAFSKAKANLTGILISYPATGGNGTILSRGWLDPENRASMYRSDPITPGTFYDLTFDLQPKDMVIPAGRRLAFMILSSDNEHTLRPAPGTQLTVDTAHSDVSLPIVGGNTAFAAATGAAFGDVGGTVPATLALTMGAAASFGPFTPGVAKDYTAATTATVTSTAGDAALTVSDPGHLMNGTFALPEPLQVTFSKSTWTGPTSNEAVTVNFKQPVKATDALRTGAYAKTLTFTLSTTTP</sequence>
<dbReference type="InterPro" id="IPR050585">
    <property type="entry name" value="Xaa-Pro_dipeptidyl-ppase/CocE"/>
</dbReference>
<dbReference type="GO" id="GO:0008239">
    <property type="term" value="F:dipeptidyl-peptidase activity"/>
    <property type="evidence" value="ECO:0007669"/>
    <property type="project" value="UniProtKB-EC"/>
</dbReference>
<organism evidence="11 12">
    <name type="scientific">Solirubrobacter ginsenosidimutans</name>
    <dbReference type="NCBI Taxonomy" id="490573"/>
    <lineage>
        <taxon>Bacteria</taxon>
        <taxon>Bacillati</taxon>
        <taxon>Actinomycetota</taxon>
        <taxon>Thermoleophilia</taxon>
        <taxon>Solirubrobacterales</taxon>
        <taxon>Solirubrobacteraceae</taxon>
        <taxon>Solirubrobacter</taxon>
    </lineage>
</organism>
<dbReference type="Gene3D" id="2.60.120.260">
    <property type="entry name" value="Galactose-binding domain-like"/>
    <property type="match status" value="1"/>
</dbReference>
<comment type="similarity">
    <text evidence="2">Belongs to the peptidase S15 family.</text>
</comment>
<evidence type="ECO:0000256" key="8">
    <source>
        <dbReference type="ARBA" id="ARBA00030045"/>
    </source>
</evidence>
<comment type="catalytic activity">
    <reaction evidence="1">
        <text>Hydrolyzes Xaa-Pro-|- bonds to release unblocked, N-terminal dipeptides from substrates including Ala-Pro-|-p-nitroanilide and (sequentially) Tyr-Pro-|-Phe-Pro-|-Gly-Pro-|-Ile.</text>
        <dbReference type="EC" id="3.4.14.11"/>
    </reaction>
</comment>
<dbReference type="GO" id="GO:0006508">
    <property type="term" value="P:proteolysis"/>
    <property type="evidence" value="ECO:0007669"/>
    <property type="project" value="UniProtKB-KW"/>
</dbReference>
<evidence type="ECO:0000256" key="5">
    <source>
        <dbReference type="ARBA" id="ARBA00022670"/>
    </source>
</evidence>
<dbReference type="Pfam" id="PF08530">
    <property type="entry name" value="PepX_C"/>
    <property type="match status" value="1"/>
</dbReference>
<evidence type="ECO:0000256" key="3">
    <source>
        <dbReference type="ARBA" id="ARBA00012463"/>
    </source>
</evidence>
<evidence type="ECO:0000256" key="4">
    <source>
        <dbReference type="ARBA" id="ARBA00022438"/>
    </source>
</evidence>
<evidence type="ECO:0000256" key="7">
    <source>
        <dbReference type="ARBA" id="ARBA00022825"/>
    </source>
</evidence>
<evidence type="ECO:0000313" key="12">
    <source>
        <dbReference type="Proteomes" id="UP001149140"/>
    </source>
</evidence>
<dbReference type="SMART" id="SM00939">
    <property type="entry name" value="PepX_C"/>
    <property type="match status" value="1"/>
</dbReference>
<evidence type="ECO:0000256" key="6">
    <source>
        <dbReference type="ARBA" id="ARBA00022801"/>
    </source>
</evidence>
<accession>A0A9X3S5Q1</accession>
<evidence type="ECO:0000256" key="1">
    <source>
        <dbReference type="ARBA" id="ARBA00000123"/>
    </source>
</evidence>
<dbReference type="InterPro" id="IPR029058">
    <property type="entry name" value="AB_hydrolase_fold"/>
</dbReference>
<feature type="signal peptide" evidence="9">
    <location>
        <begin position="1"/>
        <end position="25"/>
    </location>
</feature>
<comment type="caution">
    <text evidence="11">The sequence shown here is derived from an EMBL/GenBank/DDBJ whole genome shotgun (WGS) entry which is preliminary data.</text>
</comment>
<dbReference type="InterPro" id="IPR005674">
    <property type="entry name" value="CocE/Ser_esterase"/>
</dbReference>
<reference evidence="11" key="1">
    <citation type="submission" date="2022-10" db="EMBL/GenBank/DDBJ databases">
        <title>The WGS of Solirubrobacter ginsenosidimutans DSM 21036.</title>
        <authorList>
            <person name="Jiang Z."/>
        </authorList>
    </citation>
    <scope>NUCLEOTIDE SEQUENCE</scope>
    <source>
        <strain evidence="11">DSM 21036</strain>
    </source>
</reference>
<dbReference type="RefSeq" id="WP_270045104.1">
    <property type="nucleotide sequence ID" value="NZ_JAPDOD010000053.1"/>
</dbReference>
<dbReference type="PANTHER" id="PTHR43056:SF10">
    <property type="entry name" value="COCE_NOND FAMILY, PUTATIVE (AFU_ORTHOLOGUE AFUA_7G00600)-RELATED"/>
    <property type="match status" value="1"/>
</dbReference>
<keyword evidence="9" id="KW-0732">Signal</keyword>
<dbReference type="InterPro" id="IPR013736">
    <property type="entry name" value="Xaa-Pro_dipept_C"/>
</dbReference>
<dbReference type="Pfam" id="PF02129">
    <property type="entry name" value="Peptidase_S15"/>
    <property type="match status" value="1"/>
</dbReference>
<name>A0A9X3S5Q1_9ACTN</name>
<keyword evidence="12" id="KW-1185">Reference proteome</keyword>
<feature type="domain" description="Xaa-Pro dipeptidyl-peptidase C-terminal" evidence="10">
    <location>
        <begin position="367"/>
        <end position="656"/>
    </location>
</feature>
<evidence type="ECO:0000256" key="2">
    <source>
        <dbReference type="ARBA" id="ARBA00010819"/>
    </source>
</evidence>
<dbReference type="InterPro" id="IPR008979">
    <property type="entry name" value="Galactose-bd-like_sf"/>
</dbReference>